<dbReference type="EMBL" id="JAULSW010000007">
    <property type="protein sequence ID" value="KAK3374548.1"/>
    <property type="molecule type" value="Genomic_DNA"/>
</dbReference>
<reference evidence="2" key="1">
    <citation type="journal article" date="2023" name="Mol. Phylogenet. Evol.">
        <title>Genome-scale phylogeny and comparative genomics of the fungal order Sordariales.</title>
        <authorList>
            <person name="Hensen N."/>
            <person name="Bonometti L."/>
            <person name="Westerberg I."/>
            <person name="Brannstrom I.O."/>
            <person name="Guillou S."/>
            <person name="Cros-Aarteil S."/>
            <person name="Calhoun S."/>
            <person name="Haridas S."/>
            <person name="Kuo A."/>
            <person name="Mondo S."/>
            <person name="Pangilinan J."/>
            <person name="Riley R."/>
            <person name="LaButti K."/>
            <person name="Andreopoulos B."/>
            <person name="Lipzen A."/>
            <person name="Chen C."/>
            <person name="Yan M."/>
            <person name="Daum C."/>
            <person name="Ng V."/>
            <person name="Clum A."/>
            <person name="Steindorff A."/>
            <person name="Ohm R.A."/>
            <person name="Martin F."/>
            <person name="Silar P."/>
            <person name="Natvig D.O."/>
            <person name="Lalanne C."/>
            <person name="Gautier V."/>
            <person name="Ament-Velasquez S.L."/>
            <person name="Kruys A."/>
            <person name="Hutchinson M.I."/>
            <person name="Powell A.J."/>
            <person name="Barry K."/>
            <person name="Miller A.N."/>
            <person name="Grigoriev I.V."/>
            <person name="Debuchy R."/>
            <person name="Gladieux P."/>
            <person name="Hiltunen Thoren M."/>
            <person name="Johannesson H."/>
        </authorList>
    </citation>
    <scope>NUCLEOTIDE SEQUENCE</scope>
    <source>
        <strain evidence="2">CBS 232.78</strain>
    </source>
</reference>
<comment type="caution">
    <text evidence="2">The sequence shown here is derived from an EMBL/GenBank/DDBJ whole genome shotgun (WGS) entry which is preliminary data.</text>
</comment>
<feature type="compositionally biased region" description="Basic residues" evidence="1">
    <location>
        <begin position="139"/>
        <end position="151"/>
    </location>
</feature>
<sequence>MSRRAIKDNNPAEVSPLHETQHTQSDESVNDLTTESWVEQVRSSSMTDESSARLTPSLTPECDSESLSSESMDSDLLTISDDTESLASLVTEDSLLTTLTPIVDRLVEVFYSWNSQSNVVQDGAEAVVSSSISPTVNRSSHRGLGKRKIAPLRRQDSNGDKSDNEDDESRRNSEKKPRVSGPDTSWSLPLACPFWKHNNVQHRKCHKLTLTRIRDVKQHLQRRHTPEFYCQRCYLIFDTEELQQTHILGVCERSTSAHLDGISSTADRALRKKSKPNLSTEDQWFAIWDIIFPNQRRPRSPYIDPHLSEDINLFREFWQNSDNVDDALANVLHEMRGEHTQSQISDEELQLLGQRIFVMGMDRVYDAWLSTHRVNSRSSHNSRGQAHLPAAGELIIPEVGLSETPRDINEAEADGGAMGSFEQEDLISSLDMDFLMEFDFSQ</sequence>
<evidence type="ECO:0000256" key="1">
    <source>
        <dbReference type="SAM" id="MobiDB-lite"/>
    </source>
</evidence>
<gene>
    <name evidence="2" type="ORF">B0H63DRAFT_480466</name>
</gene>
<dbReference type="PANTHER" id="PTHR38166:SF1">
    <property type="entry name" value="C2H2-TYPE DOMAIN-CONTAINING PROTEIN"/>
    <property type="match status" value="1"/>
</dbReference>
<name>A0AAE0N922_9PEZI</name>
<organism evidence="2 3">
    <name type="scientific">Podospora didyma</name>
    <dbReference type="NCBI Taxonomy" id="330526"/>
    <lineage>
        <taxon>Eukaryota</taxon>
        <taxon>Fungi</taxon>
        <taxon>Dikarya</taxon>
        <taxon>Ascomycota</taxon>
        <taxon>Pezizomycotina</taxon>
        <taxon>Sordariomycetes</taxon>
        <taxon>Sordariomycetidae</taxon>
        <taxon>Sordariales</taxon>
        <taxon>Podosporaceae</taxon>
        <taxon>Podospora</taxon>
    </lineage>
</organism>
<evidence type="ECO:0008006" key="4">
    <source>
        <dbReference type="Google" id="ProtNLM"/>
    </source>
</evidence>
<evidence type="ECO:0000313" key="2">
    <source>
        <dbReference type="EMBL" id="KAK3374548.1"/>
    </source>
</evidence>
<dbReference type="Proteomes" id="UP001285441">
    <property type="component" value="Unassembled WGS sequence"/>
</dbReference>
<evidence type="ECO:0000313" key="3">
    <source>
        <dbReference type="Proteomes" id="UP001285441"/>
    </source>
</evidence>
<dbReference type="PANTHER" id="PTHR38166">
    <property type="entry name" value="C2H2-TYPE DOMAIN-CONTAINING PROTEIN-RELATED"/>
    <property type="match status" value="1"/>
</dbReference>
<proteinExistence type="predicted"/>
<dbReference type="AlphaFoldDB" id="A0AAE0N922"/>
<feature type="region of interest" description="Disordered" evidence="1">
    <location>
        <begin position="1"/>
        <end position="72"/>
    </location>
</feature>
<reference evidence="2" key="2">
    <citation type="submission" date="2023-06" db="EMBL/GenBank/DDBJ databases">
        <authorList>
            <consortium name="Lawrence Berkeley National Laboratory"/>
            <person name="Haridas S."/>
            <person name="Hensen N."/>
            <person name="Bonometti L."/>
            <person name="Westerberg I."/>
            <person name="Brannstrom I.O."/>
            <person name="Guillou S."/>
            <person name="Cros-Aarteil S."/>
            <person name="Calhoun S."/>
            <person name="Kuo A."/>
            <person name="Mondo S."/>
            <person name="Pangilinan J."/>
            <person name="Riley R."/>
            <person name="LaButti K."/>
            <person name="Andreopoulos B."/>
            <person name="Lipzen A."/>
            <person name="Chen C."/>
            <person name="Yanf M."/>
            <person name="Daum C."/>
            <person name="Ng V."/>
            <person name="Clum A."/>
            <person name="Steindorff A."/>
            <person name="Ohm R."/>
            <person name="Martin F."/>
            <person name="Silar P."/>
            <person name="Natvig D."/>
            <person name="Lalanne C."/>
            <person name="Gautier V."/>
            <person name="Ament-velasquez S.L."/>
            <person name="Kruys A."/>
            <person name="Hutchinson M.I."/>
            <person name="Powell A.J."/>
            <person name="Barry K."/>
            <person name="Miller A.N."/>
            <person name="Grigoriev I.V."/>
            <person name="Debuchy R."/>
            <person name="Gladieux P."/>
            <person name="Thoren M.H."/>
            <person name="Johannesson H."/>
        </authorList>
    </citation>
    <scope>NUCLEOTIDE SEQUENCE</scope>
    <source>
        <strain evidence="2">CBS 232.78</strain>
    </source>
</reference>
<feature type="region of interest" description="Disordered" evidence="1">
    <location>
        <begin position="130"/>
        <end position="184"/>
    </location>
</feature>
<feature type="compositionally biased region" description="Basic and acidic residues" evidence="1">
    <location>
        <begin position="153"/>
        <end position="177"/>
    </location>
</feature>
<protein>
    <recommendedName>
        <fullName evidence="4">C2H2-type domain-containing protein</fullName>
    </recommendedName>
</protein>
<accession>A0AAE0N922</accession>
<keyword evidence="3" id="KW-1185">Reference proteome</keyword>
<feature type="compositionally biased region" description="Polar residues" evidence="1">
    <location>
        <begin position="26"/>
        <end position="58"/>
    </location>
</feature>